<name>A0AAV4C8W6_9GAST</name>
<reference evidence="3 4" key="1">
    <citation type="journal article" date="2021" name="Elife">
        <title>Chloroplast acquisition without the gene transfer in kleptoplastic sea slugs, Plakobranchus ocellatus.</title>
        <authorList>
            <person name="Maeda T."/>
            <person name="Takahashi S."/>
            <person name="Yoshida T."/>
            <person name="Shimamura S."/>
            <person name="Takaki Y."/>
            <person name="Nagai Y."/>
            <person name="Toyoda A."/>
            <person name="Suzuki Y."/>
            <person name="Arimoto A."/>
            <person name="Ishii H."/>
            <person name="Satoh N."/>
            <person name="Nishiyama T."/>
            <person name="Hasebe M."/>
            <person name="Maruyama T."/>
            <person name="Minagawa J."/>
            <person name="Obokata J."/>
            <person name="Shigenobu S."/>
        </authorList>
    </citation>
    <scope>NUCLEOTIDE SEQUENCE [LARGE SCALE GENOMIC DNA]</scope>
</reference>
<gene>
    <name evidence="3" type="ORF">PoB_005395300</name>
</gene>
<dbReference type="InterPro" id="IPR004875">
    <property type="entry name" value="DDE_SF_endonuclease_dom"/>
</dbReference>
<dbReference type="Pfam" id="PF03221">
    <property type="entry name" value="HTH_Tnp_Tc5"/>
    <property type="match status" value="1"/>
</dbReference>
<dbReference type="PANTHER" id="PTHR19303:SF73">
    <property type="entry name" value="PROTEIN PDC2"/>
    <property type="match status" value="1"/>
</dbReference>
<evidence type="ECO:0000313" key="3">
    <source>
        <dbReference type="EMBL" id="GFO27448.1"/>
    </source>
</evidence>
<dbReference type="PROSITE" id="PS51253">
    <property type="entry name" value="HTH_CENPB"/>
    <property type="match status" value="1"/>
</dbReference>
<sequence length="163" mass="18228">MQTSAELIATELGEVNFKASSGWLDRFKCRHGIIYTTVCGEAASVDQTVVSDWQNTVLSELLKNSSPQDICNANKTGLFFRCLPDKPHTFKGEKCSDDKQAKDRLTVLVAANMDNSRKLPLLVIGKAAKPQSSNIKSIPVDYRTNKKAWMTSSIFEDWLRKLD</sequence>
<evidence type="ECO:0000256" key="1">
    <source>
        <dbReference type="ARBA" id="ARBA00023125"/>
    </source>
</evidence>
<dbReference type="Pfam" id="PF03184">
    <property type="entry name" value="DDE_1"/>
    <property type="match status" value="1"/>
</dbReference>
<protein>
    <submittedName>
        <fullName evidence="3">Tigger transposable element-derived protein 4</fullName>
    </submittedName>
</protein>
<dbReference type="GO" id="GO:0005634">
    <property type="term" value="C:nucleus"/>
    <property type="evidence" value="ECO:0007669"/>
    <property type="project" value="TreeGrafter"/>
</dbReference>
<evidence type="ECO:0000259" key="2">
    <source>
        <dbReference type="PROSITE" id="PS51253"/>
    </source>
</evidence>
<dbReference type="EMBL" id="BLXT01005922">
    <property type="protein sequence ID" value="GFO27448.1"/>
    <property type="molecule type" value="Genomic_DNA"/>
</dbReference>
<dbReference type="PANTHER" id="PTHR19303">
    <property type="entry name" value="TRANSPOSON"/>
    <property type="match status" value="1"/>
</dbReference>
<organism evidence="3 4">
    <name type="scientific">Plakobranchus ocellatus</name>
    <dbReference type="NCBI Taxonomy" id="259542"/>
    <lineage>
        <taxon>Eukaryota</taxon>
        <taxon>Metazoa</taxon>
        <taxon>Spiralia</taxon>
        <taxon>Lophotrochozoa</taxon>
        <taxon>Mollusca</taxon>
        <taxon>Gastropoda</taxon>
        <taxon>Heterobranchia</taxon>
        <taxon>Euthyneura</taxon>
        <taxon>Panpulmonata</taxon>
        <taxon>Sacoglossa</taxon>
        <taxon>Placobranchoidea</taxon>
        <taxon>Plakobranchidae</taxon>
        <taxon>Plakobranchus</taxon>
    </lineage>
</organism>
<dbReference type="GO" id="GO:0003677">
    <property type="term" value="F:DNA binding"/>
    <property type="evidence" value="ECO:0007669"/>
    <property type="project" value="UniProtKB-KW"/>
</dbReference>
<keyword evidence="1" id="KW-0238">DNA-binding</keyword>
<dbReference type="AlphaFoldDB" id="A0AAV4C8W6"/>
<dbReference type="Gene3D" id="1.10.10.60">
    <property type="entry name" value="Homeodomain-like"/>
    <property type="match status" value="1"/>
</dbReference>
<dbReference type="Proteomes" id="UP000735302">
    <property type="component" value="Unassembled WGS sequence"/>
</dbReference>
<feature type="domain" description="HTH CENPB-type" evidence="2">
    <location>
        <begin position="1"/>
        <end position="37"/>
    </location>
</feature>
<accession>A0AAV4C8W6</accession>
<dbReference type="InterPro" id="IPR009057">
    <property type="entry name" value="Homeodomain-like_sf"/>
</dbReference>
<comment type="caution">
    <text evidence="3">The sequence shown here is derived from an EMBL/GenBank/DDBJ whole genome shotgun (WGS) entry which is preliminary data.</text>
</comment>
<proteinExistence type="predicted"/>
<evidence type="ECO:0000313" key="4">
    <source>
        <dbReference type="Proteomes" id="UP000735302"/>
    </source>
</evidence>
<dbReference type="InterPro" id="IPR050863">
    <property type="entry name" value="CenT-Element_Derived"/>
</dbReference>
<dbReference type="SUPFAM" id="SSF46689">
    <property type="entry name" value="Homeodomain-like"/>
    <property type="match status" value="1"/>
</dbReference>
<dbReference type="InterPro" id="IPR006600">
    <property type="entry name" value="HTH_CenpB_DNA-bd_dom"/>
</dbReference>
<keyword evidence="4" id="KW-1185">Reference proteome</keyword>